<dbReference type="Proteomes" id="UP000035680">
    <property type="component" value="Unassembled WGS sequence"/>
</dbReference>
<organism evidence="1 2">
    <name type="scientific">Strongyloides venezuelensis</name>
    <name type="common">Threadworm</name>
    <dbReference type="NCBI Taxonomy" id="75913"/>
    <lineage>
        <taxon>Eukaryota</taxon>
        <taxon>Metazoa</taxon>
        <taxon>Ecdysozoa</taxon>
        <taxon>Nematoda</taxon>
        <taxon>Chromadorea</taxon>
        <taxon>Rhabditida</taxon>
        <taxon>Tylenchina</taxon>
        <taxon>Panagrolaimomorpha</taxon>
        <taxon>Strongyloidoidea</taxon>
        <taxon>Strongyloididae</taxon>
        <taxon>Strongyloides</taxon>
    </lineage>
</organism>
<proteinExistence type="predicted"/>
<dbReference type="AlphaFoldDB" id="A0A0K0FCU2"/>
<protein>
    <submittedName>
        <fullName evidence="2">Insulin-like growth factor 1 receptor (inferred by orthology to a human protein)</fullName>
    </submittedName>
</protein>
<dbReference type="InterPro" id="IPR011009">
    <property type="entry name" value="Kinase-like_dom_sf"/>
</dbReference>
<sequence>MDQESLKDGKFSVKSDIWSYDNPKVFEYNVKPRKILSGLQGYTDFWLYTMKHCWRYNPSDRPSFFQIFICLELHTTEDFKQQSFVLTNYEKLKMNIR</sequence>
<dbReference type="WBParaSite" id="SVE_0665900.1">
    <property type="protein sequence ID" value="SVE_0665900.1"/>
    <property type="gene ID" value="SVE_0665900"/>
</dbReference>
<dbReference type="Gene3D" id="1.10.510.10">
    <property type="entry name" value="Transferase(Phosphotransferase) domain 1"/>
    <property type="match status" value="1"/>
</dbReference>
<dbReference type="SUPFAM" id="SSF56112">
    <property type="entry name" value="Protein kinase-like (PK-like)"/>
    <property type="match status" value="1"/>
</dbReference>
<reference evidence="2" key="2">
    <citation type="submission" date="2015-08" db="UniProtKB">
        <authorList>
            <consortium name="WormBaseParasite"/>
        </authorList>
    </citation>
    <scope>IDENTIFICATION</scope>
</reference>
<reference evidence="1" key="1">
    <citation type="submission" date="2014-07" db="EMBL/GenBank/DDBJ databases">
        <authorList>
            <person name="Martin A.A"/>
            <person name="De Silva N."/>
        </authorList>
    </citation>
    <scope>NUCLEOTIDE SEQUENCE</scope>
</reference>
<dbReference type="STRING" id="75913.A0A0K0FCU2"/>
<name>A0A0K0FCU2_STRVS</name>
<keyword evidence="1" id="KW-1185">Reference proteome</keyword>
<evidence type="ECO:0000313" key="1">
    <source>
        <dbReference type="Proteomes" id="UP000035680"/>
    </source>
</evidence>
<accession>A0A0K0FCU2</accession>
<evidence type="ECO:0000313" key="2">
    <source>
        <dbReference type="WBParaSite" id="SVE_0665900.1"/>
    </source>
</evidence>